<dbReference type="Gene3D" id="1.10.10.10">
    <property type="entry name" value="Winged helix-like DNA-binding domain superfamily/Winged helix DNA-binding domain"/>
    <property type="match status" value="1"/>
</dbReference>
<accession>A0A2A7NNK3</accession>
<dbReference type="SUPFAM" id="SSF46785">
    <property type="entry name" value="Winged helix' DNA-binding domain"/>
    <property type="match status" value="1"/>
</dbReference>
<dbReference type="Proteomes" id="UP000220340">
    <property type="component" value="Unassembled WGS sequence"/>
</dbReference>
<keyword evidence="7" id="KW-1185">Reference proteome</keyword>
<reference evidence="6 7" key="1">
    <citation type="submission" date="2017-10" db="EMBL/GenBank/DDBJ databases">
        <title>The new phylogeny of genus Mycobacterium.</title>
        <authorList>
            <person name="Tortoli E."/>
            <person name="Trovato A."/>
            <person name="Cirillo D.M."/>
        </authorList>
    </citation>
    <scope>NUCLEOTIDE SEQUENCE [LARGE SCALE GENOMIC DNA]</scope>
    <source>
        <strain evidence="6 7">IP141170001</strain>
    </source>
</reference>
<evidence type="ECO:0000313" key="7">
    <source>
        <dbReference type="Proteomes" id="UP000220340"/>
    </source>
</evidence>
<evidence type="ECO:0000313" key="6">
    <source>
        <dbReference type="EMBL" id="PEG51936.1"/>
    </source>
</evidence>
<dbReference type="GO" id="GO:0045892">
    <property type="term" value="P:negative regulation of DNA-templated transcription"/>
    <property type="evidence" value="ECO:0007669"/>
    <property type="project" value="TreeGrafter"/>
</dbReference>
<protein>
    <submittedName>
        <fullName evidence="6">ArsR family transcriptional regulator</fullName>
    </submittedName>
</protein>
<evidence type="ECO:0000256" key="2">
    <source>
        <dbReference type="ARBA" id="ARBA00023125"/>
    </source>
</evidence>
<dbReference type="AlphaFoldDB" id="A0A2A7NNK3"/>
<organism evidence="6 7">
    <name type="scientific">Mycolicibacterium diernhoferi</name>
    <dbReference type="NCBI Taxonomy" id="1801"/>
    <lineage>
        <taxon>Bacteria</taxon>
        <taxon>Bacillati</taxon>
        <taxon>Actinomycetota</taxon>
        <taxon>Actinomycetes</taxon>
        <taxon>Mycobacteriales</taxon>
        <taxon>Mycobacteriaceae</taxon>
        <taxon>Mycolicibacterium</taxon>
    </lineage>
</organism>
<sequence length="343" mass="37482">MASANGCEYIGFHSLGPLLDRSGRVSDLRLERVLIRVNAASGGHGVPAPDRASPPTARVLTILDFLSRYPHDRFGLSELARRVDLSKPTCLGILTTLTDAGYLLRDTDSKTYRLGPALISLGHIAQESLRVSPAARDELRRLSEQFEATAALSAVVDDRITLLELVAPPGAPVGVRVGQSYPFAPPVGLMFVLWDDAAVRHWLQKEPTIPLRTDGDRLDRVIAECRRAGYLVERMTPGGRRLYALMAGMSNTLPDELRALLGELVSDIGERVYLRDEADADRRHDVSVIAAPVYDHHRRQVMVATMQIGAALTDDEISRRAQALIQTADAVTRLLGGVKAARS</sequence>
<feature type="domain" description="IclR-ED" evidence="5">
    <location>
        <begin position="117"/>
        <end position="337"/>
    </location>
</feature>
<dbReference type="SUPFAM" id="SSF55781">
    <property type="entry name" value="GAF domain-like"/>
    <property type="match status" value="1"/>
</dbReference>
<name>A0A2A7NNK3_9MYCO</name>
<comment type="caution">
    <text evidence="6">The sequence shown here is derived from an EMBL/GenBank/DDBJ whole genome shotgun (WGS) entry which is preliminary data.</text>
</comment>
<dbReference type="InterPro" id="IPR014757">
    <property type="entry name" value="Tscrpt_reg_IclR_C"/>
</dbReference>
<dbReference type="Gene3D" id="3.30.450.40">
    <property type="match status" value="1"/>
</dbReference>
<feature type="domain" description="HTH iclR-type" evidence="4">
    <location>
        <begin position="53"/>
        <end position="116"/>
    </location>
</feature>
<dbReference type="Pfam" id="PF09339">
    <property type="entry name" value="HTH_IclR"/>
    <property type="match status" value="1"/>
</dbReference>
<keyword evidence="2" id="KW-0238">DNA-binding</keyword>
<dbReference type="GO" id="GO:0003677">
    <property type="term" value="F:DNA binding"/>
    <property type="evidence" value="ECO:0007669"/>
    <property type="project" value="UniProtKB-KW"/>
</dbReference>
<keyword evidence="1" id="KW-0805">Transcription regulation</keyword>
<dbReference type="GO" id="GO:0003700">
    <property type="term" value="F:DNA-binding transcription factor activity"/>
    <property type="evidence" value="ECO:0007669"/>
    <property type="project" value="TreeGrafter"/>
</dbReference>
<dbReference type="InterPro" id="IPR036390">
    <property type="entry name" value="WH_DNA-bd_sf"/>
</dbReference>
<dbReference type="SMART" id="SM00346">
    <property type="entry name" value="HTH_ICLR"/>
    <property type="match status" value="1"/>
</dbReference>
<dbReference type="InterPro" id="IPR036388">
    <property type="entry name" value="WH-like_DNA-bd_sf"/>
</dbReference>
<dbReference type="PANTHER" id="PTHR30136:SF35">
    <property type="entry name" value="HTH-TYPE TRANSCRIPTIONAL REGULATOR RV1719"/>
    <property type="match status" value="1"/>
</dbReference>
<keyword evidence="3" id="KW-0804">Transcription</keyword>
<evidence type="ECO:0000256" key="1">
    <source>
        <dbReference type="ARBA" id="ARBA00023015"/>
    </source>
</evidence>
<evidence type="ECO:0000259" key="5">
    <source>
        <dbReference type="PROSITE" id="PS51078"/>
    </source>
</evidence>
<dbReference type="OrthoDB" id="7495200at2"/>
<dbReference type="InterPro" id="IPR050707">
    <property type="entry name" value="HTH_MetabolicPath_Reg"/>
</dbReference>
<dbReference type="PROSITE" id="PS51077">
    <property type="entry name" value="HTH_ICLR"/>
    <property type="match status" value="1"/>
</dbReference>
<dbReference type="PANTHER" id="PTHR30136">
    <property type="entry name" value="HELIX-TURN-HELIX TRANSCRIPTIONAL REGULATOR, ICLR FAMILY"/>
    <property type="match status" value="1"/>
</dbReference>
<dbReference type="PROSITE" id="PS51078">
    <property type="entry name" value="ICLR_ED"/>
    <property type="match status" value="1"/>
</dbReference>
<proteinExistence type="predicted"/>
<evidence type="ECO:0000256" key="3">
    <source>
        <dbReference type="ARBA" id="ARBA00023163"/>
    </source>
</evidence>
<evidence type="ECO:0000259" key="4">
    <source>
        <dbReference type="PROSITE" id="PS51077"/>
    </source>
</evidence>
<gene>
    <name evidence="6" type="ORF">CRI78_24055</name>
</gene>
<dbReference type="EMBL" id="PDCR01000040">
    <property type="protein sequence ID" value="PEG51936.1"/>
    <property type="molecule type" value="Genomic_DNA"/>
</dbReference>
<dbReference type="InterPro" id="IPR029016">
    <property type="entry name" value="GAF-like_dom_sf"/>
</dbReference>
<dbReference type="InterPro" id="IPR005471">
    <property type="entry name" value="Tscrpt_reg_IclR_N"/>
</dbReference>